<reference evidence="3" key="1">
    <citation type="submission" date="2018-08" db="EMBL/GenBank/DDBJ databases">
        <authorList>
            <person name="Khan S.A."/>
            <person name="J S.E."/>
        </authorList>
    </citation>
    <scope>NUCLEOTIDE SEQUENCE [LARGE SCALE GENOMIC DNA]</scope>
    <source>
        <strain evidence="3">PoM-212</strain>
    </source>
</reference>
<organism evidence="2 3">
    <name type="scientific">Maribacter algicola</name>
    <dbReference type="NCBI Taxonomy" id="2498892"/>
    <lineage>
        <taxon>Bacteria</taxon>
        <taxon>Pseudomonadati</taxon>
        <taxon>Bacteroidota</taxon>
        <taxon>Flavobacteriia</taxon>
        <taxon>Flavobacteriales</taxon>
        <taxon>Flavobacteriaceae</taxon>
        <taxon>Maribacter</taxon>
    </lineage>
</organism>
<proteinExistence type="predicted"/>
<accession>A0A3R8Q0Z1</accession>
<protein>
    <submittedName>
        <fullName evidence="2">PorT family protein</fullName>
    </submittedName>
</protein>
<evidence type="ECO:0000313" key="2">
    <source>
        <dbReference type="EMBL" id="RRQ47644.1"/>
    </source>
</evidence>
<dbReference type="Gene3D" id="2.40.160.20">
    <property type="match status" value="1"/>
</dbReference>
<evidence type="ECO:0000259" key="1">
    <source>
        <dbReference type="Pfam" id="PF13568"/>
    </source>
</evidence>
<dbReference type="AlphaFoldDB" id="A0A3R8Q0Z1"/>
<keyword evidence="3" id="KW-1185">Reference proteome</keyword>
<dbReference type="RefSeq" id="WP_125224055.1">
    <property type="nucleotide sequence ID" value="NZ_QUSX01000004.1"/>
</dbReference>
<dbReference type="Pfam" id="PF13568">
    <property type="entry name" value="OMP_b-brl_2"/>
    <property type="match status" value="1"/>
</dbReference>
<reference evidence="3" key="2">
    <citation type="submission" date="2018-12" db="EMBL/GenBank/DDBJ databases">
        <title>Maribacter lutimaris sp. nov., isolated from marine sediment.</title>
        <authorList>
            <person name="Kim K.K."/>
        </authorList>
    </citation>
    <scope>NUCLEOTIDE SEQUENCE [LARGE SCALE GENOMIC DNA]</scope>
    <source>
        <strain evidence="3">PoM-212</strain>
    </source>
</reference>
<dbReference type="OrthoDB" id="947434at2"/>
<dbReference type="Proteomes" id="UP000286990">
    <property type="component" value="Unassembled WGS sequence"/>
</dbReference>
<dbReference type="EMBL" id="QUSX01000004">
    <property type="protein sequence ID" value="RRQ47644.1"/>
    <property type="molecule type" value="Genomic_DNA"/>
</dbReference>
<gene>
    <name evidence="2" type="ORF">DZC72_16805</name>
</gene>
<evidence type="ECO:0000313" key="3">
    <source>
        <dbReference type="Proteomes" id="UP000286990"/>
    </source>
</evidence>
<comment type="caution">
    <text evidence="2">The sequence shown here is derived from an EMBL/GenBank/DDBJ whole genome shotgun (WGS) entry which is preliminary data.</text>
</comment>
<dbReference type="InterPro" id="IPR025665">
    <property type="entry name" value="Beta-barrel_OMP_2"/>
</dbReference>
<name>A0A3R8Q0Z1_9FLAO</name>
<sequence>MKKIVFLVSFFLMGYYTVTAQEITRFGAKAGFNLSTLGGDALYSFDPKAGFHLGGVLEIPFSDNIIIQPEALISLQGSGGFFQDDLNFWYLNIPVMAKYNVFDELYIEAGPYLGLLLSNNLDGNTFVGGQTFDETNGLDLGLGIGAGYRLDENFYFQARYSAGLINAIEDLKTKNRVFALSVVYFL</sequence>
<feature type="domain" description="Outer membrane protein beta-barrel" evidence="1">
    <location>
        <begin position="24"/>
        <end position="168"/>
    </location>
</feature>